<dbReference type="Proteomes" id="UP001164746">
    <property type="component" value="Chromosome 17"/>
</dbReference>
<gene>
    <name evidence="5" type="ORF">MAR_033212</name>
</gene>
<dbReference type="SUPFAM" id="SSF57845">
    <property type="entry name" value="B-box zinc-binding domain"/>
    <property type="match status" value="1"/>
</dbReference>
<keyword evidence="2" id="KW-0175">Coiled coil</keyword>
<keyword evidence="6" id="KW-1185">Reference proteome</keyword>
<keyword evidence="1" id="KW-0863">Zinc-finger</keyword>
<organism evidence="5 6">
    <name type="scientific">Mya arenaria</name>
    <name type="common">Soft-shell clam</name>
    <dbReference type="NCBI Taxonomy" id="6604"/>
    <lineage>
        <taxon>Eukaryota</taxon>
        <taxon>Metazoa</taxon>
        <taxon>Spiralia</taxon>
        <taxon>Lophotrochozoa</taxon>
        <taxon>Mollusca</taxon>
        <taxon>Bivalvia</taxon>
        <taxon>Autobranchia</taxon>
        <taxon>Heteroconchia</taxon>
        <taxon>Euheterodonta</taxon>
        <taxon>Imparidentia</taxon>
        <taxon>Neoheterodontei</taxon>
        <taxon>Myida</taxon>
        <taxon>Myoidea</taxon>
        <taxon>Myidae</taxon>
        <taxon>Mya</taxon>
    </lineage>
</organism>
<feature type="non-terminal residue" evidence="5">
    <location>
        <position position="1"/>
    </location>
</feature>
<sequence length="347" mass="39168">TTTTGYDDDDEDDDDNDESGEPGCTPCGRENRKVDATKFCEDCNEHLCEKCVHDHQKFLVTKIHKIIGKQMPKSTHTRPKLVERCNHHEGKILELFCGDHDELCCSVCVAVGHRTCSDVVFIPRAAVGIESSLELLEVKERVQKVKAAVDEMREAREENQQLVQQQKEDIINAILDMRIRLTDILDTLERTARHELQKRYEDFKTKIDDDVKTCDDVSRTLTDLAVKMDTVANNEPELFVTVKKAKKSMAEGVTVVENIAKNLGKERLIFMADRTLENLLNGMTSIGDFAHHGSSEENTGCVCLPDKKVLLTNTHHKRLKLLSSKYIVIDHIDLPGKPYDVCIAGPN</sequence>
<evidence type="ECO:0000313" key="6">
    <source>
        <dbReference type="Proteomes" id="UP001164746"/>
    </source>
</evidence>
<dbReference type="PROSITE" id="PS50119">
    <property type="entry name" value="ZF_BBOX"/>
    <property type="match status" value="2"/>
</dbReference>
<feature type="domain" description="B box-type" evidence="4">
    <location>
        <begin position="80"/>
        <end position="124"/>
    </location>
</feature>
<dbReference type="PANTHER" id="PTHR25462">
    <property type="entry name" value="BONUS, ISOFORM C-RELATED"/>
    <property type="match status" value="1"/>
</dbReference>
<evidence type="ECO:0000256" key="3">
    <source>
        <dbReference type="SAM" id="MobiDB-lite"/>
    </source>
</evidence>
<dbReference type="EMBL" id="CP111028">
    <property type="protein sequence ID" value="WAR30670.1"/>
    <property type="molecule type" value="Genomic_DNA"/>
</dbReference>
<evidence type="ECO:0000259" key="4">
    <source>
        <dbReference type="PROSITE" id="PS50119"/>
    </source>
</evidence>
<feature type="compositionally biased region" description="Acidic residues" evidence="3">
    <location>
        <begin position="1"/>
        <end position="20"/>
    </location>
</feature>
<dbReference type="InterPro" id="IPR047153">
    <property type="entry name" value="TRIM45/56/19-like"/>
</dbReference>
<feature type="coiled-coil region" evidence="2">
    <location>
        <begin position="135"/>
        <end position="169"/>
    </location>
</feature>
<proteinExistence type="predicted"/>
<feature type="region of interest" description="Disordered" evidence="3">
    <location>
        <begin position="1"/>
        <end position="24"/>
    </location>
</feature>
<evidence type="ECO:0000313" key="5">
    <source>
        <dbReference type="EMBL" id="WAR30670.1"/>
    </source>
</evidence>
<accession>A0ABY7G8C6</accession>
<evidence type="ECO:0000256" key="2">
    <source>
        <dbReference type="SAM" id="Coils"/>
    </source>
</evidence>
<dbReference type="Gene3D" id="3.30.160.60">
    <property type="entry name" value="Classic Zinc Finger"/>
    <property type="match status" value="1"/>
</dbReference>
<name>A0ABY7G8C6_MYAAR</name>
<reference evidence="5" key="1">
    <citation type="submission" date="2022-11" db="EMBL/GenBank/DDBJ databases">
        <title>Centuries of genome instability and evolution in soft-shell clam transmissible cancer (bioRxiv).</title>
        <authorList>
            <person name="Hart S.F.M."/>
            <person name="Yonemitsu M.A."/>
            <person name="Giersch R.M."/>
            <person name="Beal B.F."/>
            <person name="Arriagada G."/>
            <person name="Davis B.W."/>
            <person name="Ostrander E.A."/>
            <person name="Goff S.P."/>
            <person name="Metzger M.J."/>
        </authorList>
    </citation>
    <scope>NUCLEOTIDE SEQUENCE</scope>
    <source>
        <strain evidence="5">MELC-2E11</strain>
        <tissue evidence="5">Siphon/mantle</tissue>
    </source>
</reference>
<dbReference type="PANTHER" id="PTHR25462:SF291">
    <property type="entry name" value="E3 UBIQUITIN-PROTEIN LIGASE TRIM45"/>
    <property type="match status" value="1"/>
</dbReference>
<feature type="domain" description="B box-type" evidence="4">
    <location>
        <begin position="27"/>
        <end position="66"/>
    </location>
</feature>
<evidence type="ECO:0000256" key="1">
    <source>
        <dbReference type="PROSITE-ProRule" id="PRU00024"/>
    </source>
</evidence>
<dbReference type="InterPro" id="IPR000315">
    <property type="entry name" value="Znf_B-box"/>
</dbReference>
<keyword evidence="1" id="KW-0479">Metal-binding</keyword>
<keyword evidence="1" id="KW-0862">Zinc</keyword>
<protein>
    <submittedName>
        <fullName evidence="5">TRI33-like protein</fullName>
    </submittedName>
</protein>
<feature type="non-terminal residue" evidence="5">
    <location>
        <position position="347"/>
    </location>
</feature>